<protein>
    <submittedName>
        <fullName evidence="1">Uncharacterized protein</fullName>
    </submittedName>
</protein>
<organism evidence="1">
    <name type="scientific">marine sediment metagenome</name>
    <dbReference type="NCBI Taxonomy" id="412755"/>
    <lineage>
        <taxon>unclassified sequences</taxon>
        <taxon>metagenomes</taxon>
        <taxon>ecological metagenomes</taxon>
    </lineage>
</organism>
<dbReference type="AlphaFoldDB" id="A0A0F9DAC4"/>
<gene>
    <name evidence="1" type="ORF">LCGC14_2223510</name>
</gene>
<reference evidence="1" key="1">
    <citation type="journal article" date="2015" name="Nature">
        <title>Complex archaea that bridge the gap between prokaryotes and eukaryotes.</title>
        <authorList>
            <person name="Spang A."/>
            <person name="Saw J.H."/>
            <person name="Jorgensen S.L."/>
            <person name="Zaremba-Niedzwiedzka K."/>
            <person name="Martijn J."/>
            <person name="Lind A.E."/>
            <person name="van Eijk R."/>
            <person name="Schleper C."/>
            <person name="Guy L."/>
            <person name="Ettema T.J."/>
        </authorList>
    </citation>
    <scope>NUCLEOTIDE SEQUENCE</scope>
</reference>
<evidence type="ECO:0000313" key="1">
    <source>
        <dbReference type="EMBL" id="KKL58624.1"/>
    </source>
</evidence>
<proteinExistence type="predicted"/>
<accession>A0A0F9DAC4</accession>
<sequence length="57" mass="6412">MKITFKNKNAPITYEVNGDINISPQFINEFGYIDGTDMRPISFDFEGSSNGIHIKEG</sequence>
<dbReference type="EMBL" id="LAZR01029757">
    <property type="protein sequence ID" value="KKL58624.1"/>
    <property type="molecule type" value="Genomic_DNA"/>
</dbReference>
<name>A0A0F9DAC4_9ZZZZ</name>
<comment type="caution">
    <text evidence="1">The sequence shown here is derived from an EMBL/GenBank/DDBJ whole genome shotgun (WGS) entry which is preliminary data.</text>
</comment>